<feature type="signal peptide" evidence="6">
    <location>
        <begin position="1"/>
        <end position="20"/>
    </location>
</feature>
<organism evidence="8 9">
    <name type="scientific">Candidatus Bipolaricaulis anaerobius</name>
    <dbReference type="NCBI Taxonomy" id="2026885"/>
    <lineage>
        <taxon>Bacteria</taxon>
        <taxon>Candidatus Bipolaricaulota</taxon>
        <taxon>Candidatus Bipolaricaulia</taxon>
        <taxon>Candidatus Bipolaricaulales</taxon>
        <taxon>Candidatus Bipolaricaulaceae</taxon>
        <taxon>Candidatus Bipolaricaulis</taxon>
    </lineage>
</organism>
<dbReference type="AlphaFoldDB" id="A0A2X3L1X4"/>
<keyword evidence="6" id="KW-0732">Signal</keyword>
<evidence type="ECO:0000259" key="7">
    <source>
        <dbReference type="PROSITE" id="PS50093"/>
    </source>
</evidence>
<evidence type="ECO:0000256" key="3">
    <source>
        <dbReference type="ARBA" id="ARBA00022737"/>
    </source>
</evidence>
<evidence type="ECO:0000256" key="2">
    <source>
        <dbReference type="ARBA" id="ARBA00022692"/>
    </source>
</evidence>
<evidence type="ECO:0000313" key="8">
    <source>
        <dbReference type="EMBL" id="SQD92800.1"/>
    </source>
</evidence>
<reference evidence="9" key="1">
    <citation type="submission" date="2018-05" db="EMBL/GenBank/DDBJ databases">
        <authorList>
            <person name="Hao L."/>
        </authorList>
    </citation>
    <scope>NUCLEOTIDE SEQUENCE [LARGE SCALE GENOMIC DNA]</scope>
</reference>
<dbReference type="Gene3D" id="2.60.40.10">
    <property type="entry name" value="Immunoglobulins"/>
    <property type="match status" value="3"/>
</dbReference>
<dbReference type="GO" id="GO:0005261">
    <property type="term" value="F:monoatomic cation channel activity"/>
    <property type="evidence" value="ECO:0007669"/>
    <property type="project" value="TreeGrafter"/>
</dbReference>
<dbReference type="GO" id="GO:0006816">
    <property type="term" value="P:calcium ion transport"/>
    <property type="evidence" value="ECO:0007669"/>
    <property type="project" value="TreeGrafter"/>
</dbReference>
<dbReference type="PANTHER" id="PTHR46730:SF4">
    <property type="entry name" value="POLYCYSTIC KIDNEY DISEASE PROTEIN 1-LIKE 1"/>
    <property type="match status" value="1"/>
</dbReference>
<name>A0A2X3L1X4_9BACT</name>
<accession>A0A2X3L1X4</accession>
<dbReference type="Proteomes" id="UP000249818">
    <property type="component" value="Chromosome BARAN1"/>
</dbReference>
<dbReference type="PROSITE" id="PS50093">
    <property type="entry name" value="PKD"/>
    <property type="match status" value="3"/>
</dbReference>
<sequence length="1003" mass="106677">MKRFLLVVAAVALAAPAVVAQTFSNVSLADANVAPGSWVLAQVITQTASGTFTVTQVKVVNTATDPLSGTDVERIEVRRASDGKVMGAVATGFANFTTAGIEIPTTANNAFNDAFDLEIWVKVQVSASLRQKLQLGTTSTPTVITTNNPMDHNVAYPTAAATFTTQPVWFMDVPTGELPVYREQKFLAARFEVNNLSVGASRTVSRVDVWNDGDPIKLTGAYLAKIEVIRARDGNRLGEKTSGFGNFTAAGPPQPWVEISTGSHNTIAAYSLEVYEIWITLRNDAPTGHRLRLKAQVRLTGTGYDVVHSVWGTAPRFIVGAPVGFEELTNQDLTGGRIYSGQRFLAQRIEARDNDLDPYNVTIESFMVQNVADSGARLAETQVAKVEVRRGSDGALLGEVTDASGLNAGGVRIPPAETAIGNNTVADDTSETFEIWVTLKTGVPHGRTLKLQTTVWHTESGYLSGPVVPGNAAFETGPDAGEGFETATPVTMSNRTVFQGVLFLAQRLDLRDNDPDPYDVTITSLMIRNYVPDNPLADQHVAKIEVRRKSDGALLGEVTDPVGLSLAGVRVTTGANNLVPDDTSVELEIWVTLKSTAPSGRKLQLESVVWHTEGTATKATTELVGPATFTTATGQAPTGVDFSWTPAAPEAGIEVTFTPATGIADPSGDITKATFHWDFGDGKTAQTTGSASVKHTYAIGGTYQVTLTVTGEGGLASSKTKPVEVTGKQPVVDFTFTPAEPAAGQAVTFTSQVTDPATPPLTPYTYAWAFGDGGTSTAANPQHTYTAAGTYTVILSVTNSRGEVGRKEKTITVVASPVNRRPVVTAIAVSPAAPVVGQTITFTATANDADDDAITGYEWKLGDETVVATTANSTTHTFTTANVFRIQVRARDAGGFGEWFSLDVYVRPQGGAAVGTKALDNPARTQCRIQILLPPGATDVSIQIFDMLGREVRRSEVAGTQFTWDLKDGNGRSIADGLYFYLITATVGEKTERSEIGRILVVR</sequence>
<feature type="domain" description="PKD" evidence="7">
    <location>
        <begin position="667"/>
        <end position="726"/>
    </location>
</feature>
<dbReference type="InterPro" id="IPR035986">
    <property type="entry name" value="PKD_dom_sf"/>
</dbReference>
<feature type="domain" description="PKD" evidence="7">
    <location>
        <begin position="823"/>
        <end position="913"/>
    </location>
</feature>
<dbReference type="SUPFAM" id="SSF49299">
    <property type="entry name" value="PKD domain"/>
    <property type="match status" value="3"/>
</dbReference>
<feature type="domain" description="PKD" evidence="7">
    <location>
        <begin position="762"/>
        <end position="820"/>
    </location>
</feature>
<keyword evidence="5" id="KW-0472">Membrane</keyword>
<dbReference type="KEGG" id="bana:BARAN1_0776"/>
<keyword evidence="2" id="KW-0812">Transmembrane</keyword>
<evidence type="ECO:0000256" key="1">
    <source>
        <dbReference type="ARBA" id="ARBA00004141"/>
    </source>
</evidence>
<protein>
    <recommendedName>
        <fullName evidence="7">PKD domain-containing protein</fullName>
    </recommendedName>
</protein>
<dbReference type="InterPro" id="IPR000601">
    <property type="entry name" value="PKD_dom"/>
</dbReference>
<evidence type="ECO:0000256" key="6">
    <source>
        <dbReference type="SAM" id="SignalP"/>
    </source>
</evidence>
<dbReference type="InterPro" id="IPR013783">
    <property type="entry name" value="Ig-like_fold"/>
</dbReference>
<comment type="subcellular location">
    <subcellularLocation>
        <location evidence="1">Membrane</location>
        <topology evidence="1">Multi-pass membrane protein</topology>
    </subcellularLocation>
</comment>
<feature type="chain" id="PRO_5016116401" description="PKD domain-containing protein" evidence="6">
    <location>
        <begin position="21"/>
        <end position="1003"/>
    </location>
</feature>
<dbReference type="Gene3D" id="2.60.40.4070">
    <property type="match status" value="1"/>
</dbReference>
<dbReference type="OrthoDB" id="7794186at2"/>
<proteinExistence type="predicted"/>
<evidence type="ECO:0000256" key="5">
    <source>
        <dbReference type="ARBA" id="ARBA00023136"/>
    </source>
</evidence>
<dbReference type="RefSeq" id="WP_122031013.1">
    <property type="nucleotide sequence ID" value="NZ_LS483254.1"/>
</dbReference>
<evidence type="ECO:0000313" key="9">
    <source>
        <dbReference type="Proteomes" id="UP000249818"/>
    </source>
</evidence>
<dbReference type="GO" id="GO:0005886">
    <property type="term" value="C:plasma membrane"/>
    <property type="evidence" value="ECO:0007669"/>
    <property type="project" value="TreeGrafter"/>
</dbReference>
<keyword evidence="4" id="KW-1133">Transmembrane helix</keyword>
<keyword evidence="9" id="KW-1185">Reference proteome</keyword>
<dbReference type="EMBL" id="LS483254">
    <property type="protein sequence ID" value="SQD92800.1"/>
    <property type="molecule type" value="Genomic_DNA"/>
</dbReference>
<gene>
    <name evidence="8" type="ORF">BARAN1_0776</name>
</gene>
<dbReference type="InterPro" id="IPR022409">
    <property type="entry name" value="PKD/Chitinase_dom"/>
</dbReference>
<dbReference type="CDD" id="cd00146">
    <property type="entry name" value="PKD"/>
    <property type="match status" value="3"/>
</dbReference>
<dbReference type="Pfam" id="PF18911">
    <property type="entry name" value="PKD_4"/>
    <property type="match status" value="3"/>
</dbReference>
<evidence type="ECO:0000256" key="4">
    <source>
        <dbReference type="ARBA" id="ARBA00022989"/>
    </source>
</evidence>
<dbReference type="PANTHER" id="PTHR46730">
    <property type="entry name" value="POLYCYSTIN-1"/>
    <property type="match status" value="1"/>
</dbReference>
<keyword evidence="3" id="KW-0677">Repeat</keyword>
<dbReference type="SMART" id="SM00089">
    <property type="entry name" value="PKD"/>
    <property type="match status" value="3"/>
</dbReference>